<dbReference type="NCBIfam" id="TIGR03037">
    <property type="entry name" value="anthran_nbaC"/>
    <property type="match status" value="1"/>
</dbReference>
<gene>
    <name evidence="7" type="primary">nbaC</name>
    <name evidence="10" type="ORF">CEJ42_11785</name>
    <name evidence="9" type="ORF">HNO84_21090</name>
</gene>
<dbReference type="GO" id="GO:0019805">
    <property type="term" value="P:quinolinate biosynthetic process"/>
    <property type="evidence" value="ECO:0007669"/>
    <property type="project" value="UniProtKB-UniRule"/>
</dbReference>
<feature type="binding site" evidence="7">
    <location>
        <position position="99"/>
    </location>
    <ligand>
        <name>substrate</name>
    </ligand>
</feature>
<dbReference type="NCBIfam" id="NF009763">
    <property type="entry name" value="PRK13264.1"/>
    <property type="match status" value="1"/>
</dbReference>
<reference evidence="10 11" key="1">
    <citation type="submission" date="2017-06" db="EMBL/GenBank/DDBJ databases">
        <title>Herbaspirillum phytohormonus sp. nov., isolated from the root nodule of Robinia pseudoacacia in lead-zinc mine.</title>
        <authorList>
            <person name="Fan M."/>
            <person name="Lin Y."/>
        </authorList>
    </citation>
    <scope>NUCLEOTIDE SEQUENCE [LARGE SCALE GENOMIC DNA]</scope>
    <source>
        <strain evidence="10 11">HZ10</strain>
    </source>
</reference>
<dbReference type="AlphaFoldDB" id="A0A246WQK7"/>
<comment type="subunit">
    <text evidence="7">Homodimer.</text>
</comment>
<dbReference type="GO" id="GO:0000334">
    <property type="term" value="F:3-hydroxyanthranilate 3,4-dioxygenase activity"/>
    <property type="evidence" value="ECO:0007669"/>
    <property type="project" value="UniProtKB-UniRule"/>
</dbReference>
<dbReference type="InterPro" id="IPR014710">
    <property type="entry name" value="RmlC-like_jellyroll"/>
</dbReference>
<evidence type="ECO:0000256" key="4">
    <source>
        <dbReference type="ARBA" id="ARBA00022964"/>
    </source>
</evidence>
<keyword evidence="12" id="KW-1185">Reference proteome</keyword>
<dbReference type="OrthoDB" id="5002379at2"/>
<evidence type="ECO:0000313" key="9">
    <source>
        <dbReference type="EMBL" id="NUU04113.1"/>
    </source>
</evidence>
<comment type="similarity">
    <text evidence="7">Belongs to the 3-HAO family.</text>
</comment>
<comment type="cofactor">
    <cofactor evidence="7">
        <name>Fe(2+)</name>
        <dbReference type="ChEBI" id="CHEBI:29033"/>
    </cofactor>
    <text evidence="7">Binds 2 Fe(2+) ions per subunit.</text>
</comment>
<feature type="binding site" evidence="7">
    <location>
        <position position="110"/>
    </location>
    <ligand>
        <name>substrate</name>
    </ligand>
</feature>
<feature type="binding site" evidence="7">
    <location>
        <position position="47"/>
    </location>
    <ligand>
        <name>O2</name>
        <dbReference type="ChEBI" id="CHEBI:15379"/>
    </ligand>
</feature>
<comment type="caution">
    <text evidence="10">The sequence shown here is derived from an EMBL/GenBank/DDBJ whole genome shotgun (WGS) entry which is preliminary data.</text>
</comment>
<dbReference type="Proteomes" id="UP000536746">
    <property type="component" value="Unassembled WGS sequence"/>
</dbReference>
<dbReference type="InterPro" id="IPR010329">
    <property type="entry name" value="3hydroanth_dOase"/>
</dbReference>
<evidence type="ECO:0000256" key="1">
    <source>
        <dbReference type="ARBA" id="ARBA00002752"/>
    </source>
</evidence>
<feature type="binding site" evidence="7">
    <location>
        <position position="162"/>
    </location>
    <ligand>
        <name>Fe cation</name>
        <dbReference type="ChEBI" id="CHEBI:24875"/>
        <label>2</label>
    </ligand>
</feature>
<sequence>MFSYGMPLNFKQWLDDHADRLKPPVGNQQVWQDADFIVTVVGGPNQRTDYHDDPLEEFFYQFKGNAYLNVMDRGKVERVDLKEGDIFLLPPHVRHSPQRPEADSRCMVIERQRPAGVMDGFEWYCLQCNHLVYRVEVQLKSIVADLPPLFERFYGDAGLRKCPHCGVVHPGRHARPSASDQSQPQGAKP</sequence>
<feature type="binding site" evidence="7">
    <location>
        <position position="57"/>
    </location>
    <ligand>
        <name>Fe cation</name>
        <dbReference type="ChEBI" id="CHEBI:24875"/>
        <label>1</label>
        <note>catalytic</note>
    </ligand>
</feature>
<feature type="binding site" evidence="7">
    <location>
        <position position="165"/>
    </location>
    <ligand>
        <name>Fe cation</name>
        <dbReference type="ChEBI" id="CHEBI:24875"/>
        <label>2</label>
    </ligand>
</feature>
<dbReference type="GO" id="GO:0006569">
    <property type="term" value="P:L-tryptophan catabolic process"/>
    <property type="evidence" value="ECO:0007669"/>
    <property type="project" value="UniProtKB-UniRule"/>
</dbReference>
<evidence type="ECO:0000256" key="6">
    <source>
        <dbReference type="ARBA" id="ARBA00023004"/>
    </source>
</evidence>
<evidence type="ECO:0000256" key="7">
    <source>
        <dbReference type="HAMAP-Rule" id="MF_00825"/>
    </source>
</evidence>
<dbReference type="PANTHER" id="PTHR15497:SF1">
    <property type="entry name" value="3-HYDROXYANTHRANILATE 3,4-DIOXYGENASE"/>
    <property type="match status" value="1"/>
</dbReference>
<keyword evidence="6 7" id="KW-0408">Iron</keyword>
<comment type="function">
    <text evidence="1 7">Catalyzes the oxidative ring opening of 3-hydroxyanthranilate to 2-amino-3-carboxymuconate semialdehyde, which spontaneously cyclizes to quinolinate.</text>
</comment>
<dbReference type="Pfam" id="PF06052">
    <property type="entry name" value="3-HAO"/>
    <property type="match status" value="1"/>
</dbReference>
<accession>A0A246WQK7</accession>
<dbReference type="GO" id="GO:0009435">
    <property type="term" value="P:NAD+ biosynthetic process"/>
    <property type="evidence" value="ECO:0007669"/>
    <property type="project" value="UniProtKB-UniPathway"/>
</dbReference>
<dbReference type="EC" id="1.13.11.6" evidence="7"/>
<comment type="pathway">
    <text evidence="7">Cofactor biosynthesis; NAD(+) biosynthesis; quinolinate from L-kynurenine: step 3/3.</text>
</comment>
<evidence type="ECO:0000313" key="11">
    <source>
        <dbReference type="Proteomes" id="UP000197596"/>
    </source>
</evidence>
<dbReference type="EMBL" id="NJGU01000006">
    <property type="protein sequence ID" value="OWY28665.1"/>
    <property type="molecule type" value="Genomic_DNA"/>
</dbReference>
<feature type="binding site" evidence="7">
    <location>
        <position position="51"/>
    </location>
    <ligand>
        <name>Fe cation</name>
        <dbReference type="ChEBI" id="CHEBI:24875"/>
        <label>1</label>
        <note>catalytic</note>
    </ligand>
</feature>
<dbReference type="HAMAP" id="MF_00825">
    <property type="entry name" value="3_HAO"/>
    <property type="match status" value="1"/>
</dbReference>
<keyword evidence="5 7" id="KW-0560">Oxidoreductase</keyword>
<feature type="compositionally biased region" description="Polar residues" evidence="8">
    <location>
        <begin position="178"/>
        <end position="189"/>
    </location>
</feature>
<dbReference type="GO" id="GO:0008198">
    <property type="term" value="F:ferrous iron binding"/>
    <property type="evidence" value="ECO:0007669"/>
    <property type="project" value="UniProtKB-UniRule"/>
</dbReference>
<feature type="binding site" evidence="7">
    <location>
        <position position="57"/>
    </location>
    <ligand>
        <name>substrate</name>
    </ligand>
</feature>
<dbReference type="PANTHER" id="PTHR15497">
    <property type="entry name" value="3-HYDROXYANTHRANILATE 3,4-DIOXYGENASE"/>
    <property type="match status" value="1"/>
</dbReference>
<dbReference type="Proteomes" id="UP000197596">
    <property type="component" value="Unassembled WGS sequence"/>
</dbReference>
<dbReference type="EMBL" id="JABFMT010000034">
    <property type="protein sequence ID" value="NUU04113.1"/>
    <property type="molecule type" value="Genomic_DNA"/>
</dbReference>
<evidence type="ECO:0000313" key="10">
    <source>
        <dbReference type="EMBL" id="OWY28665.1"/>
    </source>
</evidence>
<evidence type="ECO:0000313" key="12">
    <source>
        <dbReference type="Proteomes" id="UP000536746"/>
    </source>
</evidence>
<dbReference type="SUPFAM" id="SSF51182">
    <property type="entry name" value="RmlC-like cupins"/>
    <property type="match status" value="1"/>
</dbReference>
<evidence type="ECO:0000256" key="2">
    <source>
        <dbReference type="ARBA" id="ARBA00022642"/>
    </source>
</evidence>
<reference evidence="9 12" key="2">
    <citation type="journal article" date="2020" name="Front. Plant Sci.">
        <title>Isolation of Rhizosphere Bacteria That Improve Quality and Water Stress Tolerance in Greenhouse Ornamentals.</title>
        <authorList>
            <person name="Nordstedt N.P."/>
            <person name="Jones M.L."/>
        </authorList>
    </citation>
    <scope>NUCLEOTIDE SEQUENCE [LARGE SCALE GENOMIC DNA]</scope>
    <source>
        <strain evidence="9 12">C6C2</strain>
    </source>
</reference>
<organism evidence="10 11">
    <name type="scientific">Herbaspirillum robiniae</name>
    <dbReference type="NCBI Taxonomy" id="2014887"/>
    <lineage>
        <taxon>Bacteria</taxon>
        <taxon>Pseudomonadati</taxon>
        <taxon>Pseudomonadota</taxon>
        <taxon>Betaproteobacteria</taxon>
        <taxon>Burkholderiales</taxon>
        <taxon>Oxalobacteraceae</taxon>
        <taxon>Herbaspirillum</taxon>
    </lineage>
</organism>
<dbReference type="UniPathway" id="UPA00253">
    <property type="reaction ID" value="UER00330"/>
</dbReference>
<feature type="binding site" evidence="7">
    <location>
        <position position="128"/>
    </location>
    <ligand>
        <name>Fe cation</name>
        <dbReference type="ChEBI" id="CHEBI:24875"/>
        <label>2</label>
    </ligand>
</feature>
<dbReference type="RefSeq" id="WP_079218974.1">
    <property type="nucleotide sequence ID" value="NZ_CP018845.1"/>
</dbReference>
<evidence type="ECO:0000256" key="8">
    <source>
        <dbReference type="SAM" id="MobiDB-lite"/>
    </source>
</evidence>
<proteinExistence type="inferred from homology"/>
<name>A0A246WQK7_9BURK</name>
<keyword evidence="3 7" id="KW-0479">Metal-binding</keyword>
<dbReference type="GO" id="GO:0043420">
    <property type="term" value="P:anthranilate metabolic process"/>
    <property type="evidence" value="ECO:0007669"/>
    <property type="project" value="UniProtKB-UniRule"/>
</dbReference>
<comment type="catalytic activity">
    <reaction evidence="7">
        <text>3-hydroxyanthranilate + O2 = (2Z,4Z)-2-amino-3-carboxymuconate 6-semialdehyde</text>
        <dbReference type="Rhea" id="RHEA:17953"/>
        <dbReference type="ChEBI" id="CHEBI:15379"/>
        <dbReference type="ChEBI" id="CHEBI:36559"/>
        <dbReference type="ChEBI" id="CHEBI:77612"/>
        <dbReference type="EC" id="1.13.11.6"/>
    </reaction>
</comment>
<feature type="binding site" evidence="7">
    <location>
        <position position="95"/>
    </location>
    <ligand>
        <name>Fe cation</name>
        <dbReference type="ChEBI" id="CHEBI:24875"/>
        <label>1</label>
        <note>catalytic</note>
    </ligand>
</feature>
<keyword evidence="2 7" id="KW-0662">Pyridine nucleotide biosynthesis</keyword>
<keyword evidence="4 7" id="KW-0223">Dioxygenase</keyword>
<dbReference type="CDD" id="cd06123">
    <property type="entry name" value="cupin_HAO"/>
    <property type="match status" value="1"/>
</dbReference>
<dbReference type="Gene3D" id="2.60.120.10">
    <property type="entry name" value="Jelly Rolls"/>
    <property type="match status" value="1"/>
</dbReference>
<feature type="binding site" evidence="7">
    <location>
        <position position="125"/>
    </location>
    <ligand>
        <name>Fe cation</name>
        <dbReference type="ChEBI" id="CHEBI:24875"/>
        <label>2</label>
    </ligand>
</feature>
<evidence type="ECO:0000256" key="5">
    <source>
        <dbReference type="ARBA" id="ARBA00023002"/>
    </source>
</evidence>
<evidence type="ECO:0000256" key="3">
    <source>
        <dbReference type="ARBA" id="ARBA00022723"/>
    </source>
</evidence>
<feature type="region of interest" description="Disordered" evidence="8">
    <location>
        <begin position="170"/>
        <end position="189"/>
    </location>
</feature>
<dbReference type="InterPro" id="IPR011051">
    <property type="entry name" value="RmlC_Cupin_sf"/>
</dbReference>
<protein>
    <recommendedName>
        <fullName evidence="7">3-hydroxyanthranilate 3,4-dioxygenase</fullName>
        <ecNumber evidence="7">1.13.11.6</ecNumber>
    </recommendedName>
    <alternativeName>
        <fullName evidence="7">3-hydroxyanthranilate oxygenase</fullName>
        <shortName evidence="7">3-HAO</shortName>
    </alternativeName>
    <alternativeName>
        <fullName evidence="7">3-hydroxyanthranilic acid dioxygenase</fullName>
        <shortName evidence="7">HAD</shortName>
    </alternativeName>
</protein>